<accession>A0A517ZTW9</accession>
<dbReference type="Proteomes" id="UP000319383">
    <property type="component" value="Chromosome"/>
</dbReference>
<evidence type="ECO:0000256" key="2">
    <source>
        <dbReference type="ARBA" id="ARBA00010942"/>
    </source>
</evidence>
<dbReference type="AlphaFoldDB" id="A0A517ZTW9"/>
<dbReference type="GO" id="GO:0015562">
    <property type="term" value="F:efflux transmembrane transporter activity"/>
    <property type="evidence" value="ECO:0007669"/>
    <property type="project" value="InterPro"/>
</dbReference>
<protein>
    <submittedName>
        <fullName evidence="11">Efflux pump membrane transporter BepE</fullName>
    </submittedName>
</protein>
<keyword evidence="7 9" id="KW-1133">Transmembrane helix</keyword>
<keyword evidence="4" id="KW-1003">Cell membrane</keyword>
<dbReference type="FunFam" id="1.20.1640.10:FF:000001">
    <property type="entry name" value="Efflux pump membrane transporter"/>
    <property type="match status" value="1"/>
</dbReference>
<dbReference type="KEGG" id="sdyn:Mal52_44240"/>
<gene>
    <name evidence="11" type="primary">bepE_2</name>
    <name evidence="11" type="ORF">Mal52_44240</name>
</gene>
<evidence type="ECO:0000256" key="9">
    <source>
        <dbReference type="SAM" id="Phobius"/>
    </source>
</evidence>
<dbReference type="Gene3D" id="3.30.70.1430">
    <property type="entry name" value="Multidrug efflux transporter AcrB pore domain"/>
    <property type="match status" value="2"/>
</dbReference>
<sequence>MFSHFFIDRPIFATVLSVVILIVGSVSFFALPVAQYPEVTPPTIQVTTTYPGANAKTVAETVATPIENEVNGVEGMIYMSSRSTNDGQMSLDVTFELGTDIDMAQVFVQNRVAIAMPKLPEEVSRQGVTTKKRSPSILMCVNVISPDDSHDSLFLSNFVTTQIKDDLSRVKGVGDVVIWGARDFSMRLWLDPQKLAARDMTAGDVMNAVREQNVQVAAGRLGSPPVGNNKVGFQYTLNTQGRLLTEEEFGNIIVRTGEDGRLTRLKDIGRVELGAKTYDMESSYNGATGETLPSITVVVFQLPGSNALETAQAVRDTMSNLKAANRFPSGVDYKIDYDTTLFIEQSINDVYITLLQALGLVFLVVLIFLQSWRATIIPMVAVPVSLIGALGGMALFGFSLNNLSLFGLVLAIGVVVDDAIVIVEAVETHLAAGMSRRDAARTAMTELFGPVIATSLVLLAVFVPTAFMAGISGQFYKQFALTIAAAVIISTFNALTLSPALCALLLKPPTAKKDPLEWLMQVTMGSWLFKGFNWSMEKSKNGYGRSVYWIVRGAFVTLLLYGGLLGLTFYGFIKVPQGFIPQQDKGYLIVNAQLPDAASLERSNEVVERMVKIARDTPGVKSVIGVTGYSMLVSTNLSNAGTAIVVLEDFDKRAGVPELSADAIAAKLRKEYAAIQEAQVAAFGAPPIDGLGSTGGFKLQVRDIGGLGLVELQNGVQRLAAAGNAQPGLVGLFSTFSVNQPQLYLDIDRTKAKTQGVALNDLFETLQVYLGSGYANDFTRDNRNWQVNVQADAAYRLTPEDIGRLRVRNDKGDMVPLATLVKIVDTTGPAIVNHYQSYPSAEINGNNAPGTSSGDAIMIVDQLAKQQLGAGLDFEWTDLTYQQIEAGKDVMTKLVFPLSVLFVFLVLSAQYESWSLPLAVILIVPMCLLCSIAGVLIAKMDSNIFTQIGQVLLVGLSAKNAILIVEFARNKQDEGLSRIDAVVEACRLRLRPILMTAFSSVLGFLPLIIATGAGAEMRIALGVGVVAGMLGVTFFGLFFTPVFYSVIMKFADRNKPQPNAEETHTEAPPKPSAS</sequence>
<dbReference type="RefSeq" id="WP_145378459.1">
    <property type="nucleotide sequence ID" value="NZ_CP036276.1"/>
</dbReference>
<dbReference type="SUPFAM" id="SSF82866">
    <property type="entry name" value="Multidrug efflux transporter AcrB transmembrane domain"/>
    <property type="match status" value="2"/>
</dbReference>
<dbReference type="Gene3D" id="1.20.1640.10">
    <property type="entry name" value="Multidrug efflux transporter AcrB transmembrane domain"/>
    <property type="match status" value="2"/>
</dbReference>
<dbReference type="GO" id="GO:0009636">
    <property type="term" value="P:response to toxic substance"/>
    <property type="evidence" value="ECO:0007669"/>
    <property type="project" value="UniProtKB-ARBA"/>
</dbReference>
<feature type="transmembrane region" description="Helical" evidence="9">
    <location>
        <begin position="447"/>
        <end position="467"/>
    </location>
</feature>
<evidence type="ECO:0000256" key="1">
    <source>
        <dbReference type="ARBA" id="ARBA00004429"/>
    </source>
</evidence>
<dbReference type="GO" id="GO:0005886">
    <property type="term" value="C:plasma membrane"/>
    <property type="evidence" value="ECO:0007669"/>
    <property type="project" value="UniProtKB-SubCell"/>
</dbReference>
<dbReference type="SUPFAM" id="SSF82714">
    <property type="entry name" value="Multidrug efflux transporter AcrB TolC docking domain, DN and DC subdomains"/>
    <property type="match status" value="2"/>
</dbReference>
<feature type="transmembrane region" description="Helical" evidence="9">
    <location>
        <begin position="917"/>
        <end position="938"/>
    </location>
</feature>
<evidence type="ECO:0000256" key="8">
    <source>
        <dbReference type="ARBA" id="ARBA00023136"/>
    </source>
</evidence>
<dbReference type="SUPFAM" id="SSF82693">
    <property type="entry name" value="Multidrug efflux transporter AcrB pore domain, PN1, PN2, PC1 and PC2 subdomains"/>
    <property type="match status" value="3"/>
</dbReference>
<evidence type="ECO:0000313" key="11">
    <source>
        <dbReference type="EMBL" id="QDU45927.1"/>
    </source>
</evidence>
<feature type="transmembrane region" description="Helical" evidence="9">
    <location>
        <begin position="350"/>
        <end position="369"/>
    </location>
</feature>
<dbReference type="FunFam" id="3.30.70.1430:FF:000001">
    <property type="entry name" value="Efflux pump membrane transporter"/>
    <property type="match status" value="1"/>
</dbReference>
<feature type="transmembrane region" description="Helical" evidence="9">
    <location>
        <begin position="993"/>
        <end position="1013"/>
    </location>
</feature>
<dbReference type="PANTHER" id="PTHR32063:SF11">
    <property type="entry name" value="CATION OR DRUG EFFLUX SYSTEM PROTEIN"/>
    <property type="match status" value="1"/>
</dbReference>
<comment type="similarity">
    <text evidence="2">Belongs to the resistance-nodulation-cell division (RND) (TC 2.A.6) family.</text>
</comment>
<evidence type="ECO:0000256" key="3">
    <source>
        <dbReference type="ARBA" id="ARBA00022448"/>
    </source>
</evidence>
<dbReference type="InterPro" id="IPR001036">
    <property type="entry name" value="Acrflvin-R"/>
</dbReference>
<comment type="subcellular location">
    <subcellularLocation>
        <location evidence="1">Cell inner membrane</location>
        <topology evidence="1">Multi-pass membrane protein</topology>
    </subcellularLocation>
</comment>
<dbReference type="EMBL" id="CP036276">
    <property type="protein sequence ID" value="QDU45927.1"/>
    <property type="molecule type" value="Genomic_DNA"/>
</dbReference>
<feature type="transmembrane region" description="Helical" evidence="9">
    <location>
        <begin position="894"/>
        <end position="911"/>
    </location>
</feature>
<feature type="transmembrane region" description="Helical" evidence="9">
    <location>
        <begin position="548"/>
        <end position="573"/>
    </location>
</feature>
<reference evidence="11 12" key="1">
    <citation type="submission" date="2019-02" db="EMBL/GenBank/DDBJ databases">
        <title>Deep-cultivation of Planctomycetes and their phenomic and genomic characterization uncovers novel biology.</title>
        <authorList>
            <person name="Wiegand S."/>
            <person name="Jogler M."/>
            <person name="Boedeker C."/>
            <person name="Pinto D."/>
            <person name="Vollmers J."/>
            <person name="Rivas-Marin E."/>
            <person name="Kohn T."/>
            <person name="Peeters S.H."/>
            <person name="Heuer A."/>
            <person name="Rast P."/>
            <person name="Oberbeckmann S."/>
            <person name="Bunk B."/>
            <person name="Jeske O."/>
            <person name="Meyerdierks A."/>
            <person name="Storesund J.E."/>
            <person name="Kallscheuer N."/>
            <person name="Luecker S."/>
            <person name="Lage O.M."/>
            <person name="Pohl T."/>
            <person name="Merkel B.J."/>
            <person name="Hornburger P."/>
            <person name="Mueller R.-W."/>
            <person name="Bruemmer F."/>
            <person name="Labrenz M."/>
            <person name="Spormann A.M."/>
            <person name="Op den Camp H."/>
            <person name="Overmann J."/>
            <person name="Amann R."/>
            <person name="Jetten M.S.M."/>
            <person name="Mascher T."/>
            <person name="Medema M.H."/>
            <person name="Devos D.P."/>
            <person name="Kaster A.-K."/>
            <person name="Ovreas L."/>
            <person name="Rohde M."/>
            <person name="Galperin M.Y."/>
            <person name="Jogler C."/>
        </authorList>
    </citation>
    <scope>NUCLEOTIDE SEQUENCE [LARGE SCALE GENOMIC DNA]</scope>
    <source>
        <strain evidence="11 12">Mal52</strain>
    </source>
</reference>
<evidence type="ECO:0000256" key="7">
    <source>
        <dbReference type="ARBA" id="ARBA00022989"/>
    </source>
</evidence>
<organism evidence="11 12">
    <name type="scientific">Symmachiella dynata</name>
    <dbReference type="NCBI Taxonomy" id="2527995"/>
    <lineage>
        <taxon>Bacteria</taxon>
        <taxon>Pseudomonadati</taxon>
        <taxon>Planctomycetota</taxon>
        <taxon>Planctomycetia</taxon>
        <taxon>Planctomycetales</taxon>
        <taxon>Planctomycetaceae</taxon>
        <taxon>Symmachiella</taxon>
    </lineage>
</organism>
<feature type="transmembrane region" description="Helical" evidence="9">
    <location>
        <begin position="479"/>
        <end position="506"/>
    </location>
</feature>
<dbReference type="NCBIfam" id="NF000282">
    <property type="entry name" value="RND_permease_1"/>
    <property type="match status" value="1"/>
</dbReference>
<dbReference type="InterPro" id="IPR000731">
    <property type="entry name" value="SSD"/>
</dbReference>
<feature type="domain" description="SSD" evidence="10">
    <location>
        <begin position="379"/>
        <end position="504"/>
    </location>
</feature>
<evidence type="ECO:0000256" key="5">
    <source>
        <dbReference type="ARBA" id="ARBA00022519"/>
    </source>
</evidence>
<feature type="transmembrane region" description="Helical" evidence="9">
    <location>
        <begin position="376"/>
        <end position="398"/>
    </location>
</feature>
<dbReference type="InterPro" id="IPR004764">
    <property type="entry name" value="MdtF-like"/>
</dbReference>
<evidence type="ECO:0000256" key="4">
    <source>
        <dbReference type="ARBA" id="ARBA00022475"/>
    </source>
</evidence>
<evidence type="ECO:0000259" key="10">
    <source>
        <dbReference type="PROSITE" id="PS50156"/>
    </source>
</evidence>
<proteinExistence type="inferred from homology"/>
<dbReference type="Gene3D" id="3.30.70.1320">
    <property type="entry name" value="Multidrug efflux transporter AcrB pore domain like"/>
    <property type="match status" value="1"/>
</dbReference>
<dbReference type="Pfam" id="PF00873">
    <property type="entry name" value="ACR_tran"/>
    <property type="match status" value="1"/>
</dbReference>
<dbReference type="Gene3D" id="3.30.2090.10">
    <property type="entry name" value="Multidrug efflux transporter AcrB TolC docking domain, DN and DC subdomains"/>
    <property type="match status" value="2"/>
</dbReference>
<keyword evidence="6 9" id="KW-0812">Transmembrane</keyword>
<dbReference type="GO" id="GO:0042910">
    <property type="term" value="F:xenobiotic transmembrane transporter activity"/>
    <property type="evidence" value="ECO:0007669"/>
    <property type="project" value="TreeGrafter"/>
</dbReference>
<feature type="transmembrane region" description="Helical" evidence="9">
    <location>
        <begin position="12"/>
        <end position="34"/>
    </location>
</feature>
<evidence type="ECO:0000256" key="6">
    <source>
        <dbReference type="ARBA" id="ARBA00022692"/>
    </source>
</evidence>
<dbReference type="PROSITE" id="PS50156">
    <property type="entry name" value="SSD"/>
    <property type="match status" value="1"/>
</dbReference>
<evidence type="ECO:0000313" key="12">
    <source>
        <dbReference type="Proteomes" id="UP000319383"/>
    </source>
</evidence>
<feature type="transmembrane region" description="Helical" evidence="9">
    <location>
        <begin position="1019"/>
        <end position="1047"/>
    </location>
</feature>
<dbReference type="Gene3D" id="3.30.70.1440">
    <property type="entry name" value="Multidrug efflux transporter AcrB pore domain"/>
    <property type="match status" value="1"/>
</dbReference>
<dbReference type="PANTHER" id="PTHR32063">
    <property type="match status" value="1"/>
</dbReference>
<feature type="transmembrane region" description="Helical" evidence="9">
    <location>
        <begin position="404"/>
        <end position="426"/>
    </location>
</feature>
<dbReference type="NCBIfam" id="TIGR00915">
    <property type="entry name" value="2A0602"/>
    <property type="match status" value="1"/>
</dbReference>
<dbReference type="InterPro" id="IPR027463">
    <property type="entry name" value="AcrB_DN_DC_subdom"/>
</dbReference>
<keyword evidence="5" id="KW-0997">Cell inner membrane</keyword>
<keyword evidence="12" id="KW-1185">Reference proteome</keyword>
<name>A0A517ZTW9_9PLAN</name>
<keyword evidence="3" id="KW-0813">Transport</keyword>
<dbReference type="PRINTS" id="PR00702">
    <property type="entry name" value="ACRIFLAVINRP"/>
</dbReference>
<keyword evidence="8 9" id="KW-0472">Membrane</keyword>